<evidence type="ECO:0000313" key="1">
    <source>
        <dbReference type="EMBL" id="RWW92005.1"/>
    </source>
</evidence>
<organism evidence="1 2">
    <name type="scientific">Flavobacterium cerinum</name>
    <dbReference type="NCBI Taxonomy" id="2502784"/>
    <lineage>
        <taxon>Bacteria</taxon>
        <taxon>Pseudomonadati</taxon>
        <taxon>Bacteroidota</taxon>
        <taxon>Flavobacteriia</taxon>
        <taxon>Flavobacteriales</taxon>
        <taxon>Flavobacteriaceae</taxon>
        <taxon>Flavobacterium</taxon>
    </lineage>
</organism>
<dbReference type="EMBL" id="SBII01000015">
    <property type="protein sequence ID" value="RWW92005.1"/>
    <property type="molecule type" value="Genomic_DNA"/>
</dbReference>
<reference evidence="1 2" key="1">
    <citation type="submission" date="2019-01" db="EMBL/GenBank/DDBJ databases">
        <title>Flavobacterium sp. nov.,isolated from freshwater.</title>
        <authorList>
            <person name="Zhang R."/>
            <person name="Du Z.-J."/>
        </authorList>
    </citation>
    <scope>NUCLEOTIDE SEQUENCE [LARGE SCALE GENOMIC DNA]</scope>
    <source>
        <strain evidence="1 2">1E403</strain>
    </source>
</reference>
<sequence length="109" mass="12912">MGIFDKKEKKLRKEFSKKNASFCRDGVKELEELHSELKASYETVETTVAEFTEFKEAISQKLNAEDSTKMDYFLKRFKKVDKVSRDAERDVRDLLRVQKKRLNEALQDE</sequence>
<comment type="caution">
    <text evidence="1">The sequence shown here is derived from an EMBL/GenBank/DDBJ whole genome shotgun (WGS) entry which is preliminary data.</text>
</comment>
<keyword evidence="2" id="KW-1185">Reference proteome</keyword>
<gene>
    <name evidence="1" type="ORF">EPI11_17415</name>
</gene>
<name>A0A444GLU7_9FLAO</name>
<dbReference type="AlphaFoldDB" id="A0A444GLU7"/>
<protein>
    <submittedName>
        <fullName evidence="1">Uncharacterized protein</fullName>
    </submittedName>
</protein>
<proteinExistence type="predicted"/>
<dbReference type="Proteomes" id="UP000287527">
    <property type="component" value="Unassembled WGS sequence"/>
</dbReference>
<dbReference type="RefSeq" id="WP_128391272.1">
    <property type="nucleotide sequence ID" value="NZ_SBII01000015.1"/>
</dbReference>
<evidence type="ECO:0000313" key="2">
    <source>
        <dbReference type="Proteomes" id="UP000287527"/>
    </source>
</evidence>
<accession>A0A444GLU7</accession>